<evidence type="ECO:0000313" key="9">
    <source>
        <dbReference type="Proteomes" id="UP001060336"/>
    </source>
</evidence>
<dbReference type="InterPro" id="IPR051907">
    <property type="entry name" value="DoxX-like_oxidoreductase"/>
</dbReference>
<evidence type="ECO:0000256" key="3">
    <source>
        <dbReference type="ARBA" id="ARBA00022475"/>
    </source>
</evidence>
<evidence type="ECO:0000256" key="4">
    <source>
        <dbReference type="ARBA" id="ARBA00022692"/>
    </source>
</evidence>
<gene>
    <name evidence="8" type="ORF">NUH88_15780</name>
</gene>
<dbReference type="InterPro" id="IPR032808">
    <property type="entry name" value="DoxX"/>
</dbReference>
<evidence type="ECO:0000313" key="8">
    <source>
        <dbReference type="EMBL" id="UUX48856.1"/>
    </source>
</evidence>
<feature type="transmembrane region" description="Helical" evidence="7">
    <location>
        <begin position="12"/>
        <end position="33"/>
    </location>
</feature>
<feature type="transmembrane region" description="Helical" evidence="7">
    <location>
        <begin position="74"/>
        <end position="97"/>
    </location>
</feature>
<dbReference type="AlphaFoldDB" id="A0A9J7AN36"/>
<keyword evidence="4 7" id="KW-0812">Transmembrane</keyword>
<dbReference type="GO" id="GO:0005886">
    <property type="term" value="C:plasma membrane"/>
    <property type="evidence" value="ECO:0007669"/>
    <property type="project" value="UniProtKB-SubCell"/>
</dbReference>
<evidence type="ECO:0000256" key="1">
    <source>
        <dbReference type="ARBA" id="ARBA00004651"/>
    </source>
</evidence>
<keyword evidence="3" id="KW-1003">Cell membrane</keyword>
<evidence type="ECO:0000256" key="2">
    <source>
        <dbReference type="ARBA" id="ARBA00006679"/>
    </source>
</evidence>
<evidence type="ECO:0000256" key="6">
    <source>
        <dbReference type="ARBA" id="ARBA00023136"/>
    </source>
</evidence>
<dbReference type="Proteomes" id="UP001060336">
    <property type="component" value="Chromosome"/>
</dbReference>
<keyword evidence="9" id="KW-1185">Reference proteome</keyword>
<proteinExistence type="inferred from homology"/>
<name>A0A9J7AN36_9PROT</name>
<dbReference type="RefSeq" id="WP_257767358.1">
    <property type="nucleotide sequence ID" value="NZ_CP102480.1"/>
</dbReference>
<reference evidence="8" key="1">
    <citation type="submission" date="2022-08" db="EMBL/GenBank/DDBJ databases">
        <title>Nisaea acidiphila sp. nov., isolated from a marine algal debris and emended description of the genus Nisaea Urios et al. 2008.</title>
        <authorList>
            <person name="Kwon K."/>
        </authorList>
    </citation>
    <scope>NUCLEOTIDE SEQUENCE</scope>
    <source>
        <strain evidence="8">MEBiC11861</strain>
    </source>
</reference>
<accession>A0A9J7AN36</accession>
<dbReference type="PANTHER" id="PTHR33452">
    <property type="entry name" value="OXIDOREDUCTASE CATD-RELATED"/>
    <property type="match status" value="1"/>
</dbReference>
<sequence length="143" mass="14734">MTNTSNADYAALLLRLSLGVLFIAHGALKLFVFTPAGTVGFFGSLGLPAIFAYLTILAEIGGGAALIAGFATRLVSIATLPILLGAIFLVHGANGWLYSNPNGGWEFPAFWAVALIVQALLGDGAYAVKTPRLLALTPASASE</sequence>
<feature type="transmembrane region" description="Helical" evidence="7">
    <location>
        <begin position="45"/>
        <end position="67"/>
    </location>
</feature>
<evidence type="ECO:0000256" key="5">
    <source>
        <dbReference type="ARBA" id="ARBA00022989"/>
    </source>
</evidence>
<dbReference type="Pfam" id="PF07681">
    <property type="entry name" value="DoxX"/>
    <property type="match status" value="1"/>
</dbReference>
<feature type="transmembrane region" description="Helical" evidence="7">
    <location>
        <begin position="109"/>
        <end position="128"/>
    </location>
</feature>
<dbReference type="KEGG" id="naci:NUH88_15780"/>
<keyword evidence="5 7" id="KW-1133">Transmembrane helix</keyword>
<protein>
    <submittedName>
        <fullName evidence="8">DoxX family protein</fullName>
    </submittedName>
</protein>
<comment type="similarity">
    <text evidence="2">Belongs to the DoxX family.</text>
</comment>
<dbReference type="PANTHER" id="PTHR33452:SF1">
    <property type="entry name" value="INNER MEMBRANE PROTEIN YPHA-RELATED"/>
    <property type="match status" value="1"/>
</dbReference>
<keyword evidence="6 7" id="KW-0472">Membrane</keyword>
<comment type="subcellular location">
    <subcellularLocation>
        <location evidence="1">Cell membrane</location>
        <topology evidence="1">Multi-pass membrane protein</topology>
    </subcellularLocation>
</comment>
<organism evidence="8 9">
    <name type="scientific">Nisaea acidiphila</name>
    <dbReference type="NCBI Taxonomy" id="1862145"/>
    <lineage>
        <taxon>Bacteria</taxon>
        <taxon>Pseudomonadati</taxon>
        <taxon>Pseudomonadota</taxon>
        <taxon>Alphaproteobacteria</taxon>
        <taxon>Rhodospirillales</taxon>
        <taxon>Thalassobaculaceae</taxon>
        <taxon>Nisaea</taxon>
    </lineage>
</organism>
<dbReference type="EMBL" id="CP102480">
    <property type="protein sequence ID" value="UUX48856.1"/>
    <property type="molecule type" value="Genomic_DNA"/>
</dbReference>
<evidence type="ECO:0000256" key="7">
    <source>
        <dbReference type="SAM" id="Phobius"/>
    </source>
</evidence>